<reference evidence="1" key="1">
    <citation type="journal article" date="2014" name="Nat. Commun.">
        <title>The tobacco genome sequence and its comparison with those of tomato and potato.</title>
        <authorList>
            <person name="Sierro N."/>
            <person name="Battey J.N."/>
            <person name="Ouadi S."/>
            <person name="Bakaher N."/>
            <person name="Bovet L."/>
            <person name="Willig A."/>
            <person name="Goepfert S."/>
            <person name="Peitsch M.C."/>
            <person name="Ivanov N.V."/>
        </authorList>
    </citation>
    <scope>NUCLEOTIDE SEQUENCE [LARGE SCALE GENOMIC DNA]</scope>
</reference>
<dbReference type="RefSeq" id="XP_075081143.1">
    <property type="nucleotide sequence ID" value="XM_075225042.1"/>
</dbReference>
<evidence type="ECO:0000313" key="1">
    <source>
        <dbReference type="Proteomes" id="UP000790787"/>
    </source>
</evidence>
<proteinExistence type="predicted"/>
<organism evidence="1 2">
    <name type="scientific">Nicotiana tabacum</name>
    <name type="common">Common tobacco</name>
    <dbReference type="NCBI Taxonomy" id="4097"/>
    <lineage>
        <taxon>Eukaryota</taxon>
        <taxon>Viridiplantae</taxon>
        <taxon>Streptophyta</taxon>
        <taxon>Embryophyta</taxon>
        <taxon>Tracheophyta</taxon>
        <taxon>Spermatophyta</taxon>
        <taxon>Magnoliopsida</taxon>
        <taxon>eudicotyledons</taxon>
        <taxon>Gunneridae</taxon>
        <taxon>Pentapetalae</taxon>
        <taxon>asterids</taxon>
        <taxon>lamiids</taxon>
        <taxon>Solanales</taxon>
        <taxon>Solanaceae</taxon>
        <taxon>Nicotianoideae</taxon>
        <taxon>Nicotianeae</taxon>
        <taxon>Nicotiana</taxon>
    </lineage>
</organism>
<name>A0AC58S822_TOBAC</name>
<sequence>MSNLSKLEFVALDISGKSYMSWVLDAEIHLDAIGLTDTIKDKNQASNQDRAKAMIFLRHHLDEGLKMEYLTVKDPVILWNNLKDRYDHLKMVVLPQARYDWTHLRLQDFKYISEYNSAMFRIISQLKLCGDNITDHDKLEKTFTTFHASNMLLQQQYQEMGFKKYSELISHLLIAEQHNGLLMKNHESRPTGSSPFPEVNETNFHQAKRRKGRGPSRGRGRGRERNSNHSNNNAPKNTPYHQQWKRKEQKHEAVQAPNAENACYRCGEKGHWSRTCRTPKHLVELYQASLNKTEKNAEANFISEDNLDFMHLDVTDYLALPEGETSHVIGGESIEM</sequence>
<reference evidence="2" key="2">
    <citation type="submission" date="2025-08" db="UniProtKB">
        <authorList>
            <consortium name="RefSeq"/>
        </authorList>
    </citation>
    <scope>IDENTIFICATION</scope>
    <source>
        <tissue evidence="2">Leaf</tissue>
    </source>
</reference>
<gene>
    <name evidence="2" type="primary">LOC107830339</name>
</gene>
<protein>
    <submittedName>
        <fullName evidence="2">Uncharacterized protein LOC107830339</fullName>
    </submittedName>
</protein>
<keyword evidence="1" id="KW-1185">Reference proteome</keyword>
<evidence type="ECO:0000313" key="2">
    <source>
        <dbReference type="RefSeq" id="XP_075081143.1"/>
    </source>
</evidence>
<accession>A0AC58S822</accession>
<dbReference type="Proteomes" id="UP000790787">
    <property type="component" value="Chromosome 11"/>
</dbReference>